<evidence type="ECO:0000313" key="6">
    <source>
        <dbReference type="Proteomes" id="UP001161247"/>
    </source>
</evidence>
<evidence type="ECO:0000313" key="5">
    <source>
        <dbReference type="EMBL" id="CAI9087676.1"/>
    </source>
</evidence>
<dbReference type="SUPFAM" id="SSF56112">
    <property type="entry name" value="Protein kinase-like (PK-like)"/>
    <property type="match status" value="1"/>
</dbReference>
<dbReference type="PANTHER" id="PTHR32444:SF63">
    <property type="entry name" value="G-TYPE LECTIN S-RECEPTOR-LIKE SERINE_THREONINE-PROTEIN KINASE RKS1"/>
    <property type="match status" value="1"/>
</dbReference>
<dbReference type="GO" id="GO:0048544">
    <property type="term" value="P:recognition of pollen"/>
    <property type="evidence" value="ECO:0007669"/>
    <property type="project" value="InterPro"/>
</dbReference>
<dbReference type="InterPro" id="IPR000742">
    <property type="entry name" value="EGF"/>
</dbReference>
<dbReference type="InterPro" id="IPR011009">
    <property type="entry name" value="Kinase-like_dom_sf"/>
</dbReference>
<dbReference type="Pfam" id="PF00954">
    <property type="entry name" value="S_locus_glycop"/>
    <property type="match status" value="1"/>
</dbReference>
<accession>A0AAV1BWH9</accession>
<dbReference type="PROSITE" id="PS50026">
    <property type="entry name" value="EGF_3"/>
    <property type="match status" value="1"/>
</dbReference>
<dbReference type="EMBL" id="OX459118">
    <property type="protein sequence ID" value="CAI9087676.1"/>
    <property type="molecule type" value="Genomic_DNA"/>
</dbReference>
<evidence type="ECO:0000256" key="1">
    <source>
        <dbReference type="ARBA" id="ARBA00022729"/>
    </source>
</evidence>
<evidence type="ECO:0000256" key="3">
    <source>
        <dbReference type="PROSITE-ProRule" id="PRU00076"/>
    </source>
</evidence>
<comment type="caution">
    <text evidence="3">Lacks conserved residue(s) required for the propagation of feature annotation.</text>
</comment>
<keyword evidence="6" id="KW-1185">Reference proteome</keyword>
<sequence length="155" mass="17674">MPRNYIFNSSHVENADEISFSYTILDPTIFSRLTLSEVGFSERLTWQQDQRSWVRFWFVPKDQCDYYSHCGAFGLCNPNILAGFVCECLPGYEPKVQSEWYLRNGSSRTKEIGGNRDLPMYDLRTIISATDSFALANKLGEGGFGSVYKVIHCLA</sequence>
<dbReference type="Gene3D" id="3.30.200.20">
    <property type="entry name" value="Phosphorylase Kinase, domain 1"/>
    <property type="match status" value="1"/>
</dbReference>
<dbReference type="PANTHER" id="PTHR32444">
    <property type="entry name" value="BULB-TYPE LECTIN DOMAIN-CONTAINING PROTEIN"/>
    <property type="match status" value="1"/>
</dbReference>
<dbReference type="CDD" id="cd00054">
    <property type="entry name" value="EGF_CA"/>
    <property type="match status" value="1"/>
</dbReference>
<dbReference type="Proteomes" id="UP001161247">
    <property type="component" value="Chromosome 1"/>
</dbReference>
<name>A0AAV1BWH9_OLDCO</name>
<feature type="domain" description="EGF-like" evidence="4">
    <location>
        <begin position="60"/>
        <end position="99"/>
    </location>
</feature>
<evidence type="ECO:0000259" key="4">
    <source>
        <dbReference type="PROSITE" id="PS50026"/>
    </source>
</evidence>
<dbReference type="AlphaFoldDB" id="A0AAV1BWH9"/>
<keyword evidence="3" id="KW-0245">EGF-like domain</keyword>
<organism evidence="5 6">
    <name type="scientific">Oldenlandia corymbosa var. corymbosa</name>
    <dbReference type="NCBI Taxonomy" id="529605"/>
    <lineage>
        <taxon>Eukaryota</taxon>
        <taxon>Viridiplantae</taxon>
        <taxon>Streptophyta</taxon>
        <taxon>Embryophyta</taxon>
        <taxon>Tracheophyta</taxon>
        <taxon>Spermatophyta</taxon>
        <taxon>Magnoliopsida</taxon>
        <taxon>eudicotyledons</taxon>
        <taxon>Gunneridae</taxon>
        <taxon>Pentapetalae</taxon>
        <taxon>asterids</taxon>
        <taxon>lamiids</taxon>
        <taxon>Gentianales</taxon>
        <taxon>Rubiaceae</taxon>
        <taxon>Rubioideae</taxon>
        <taxon>Spermacoceae</taxon>
        <taxon>Hedyotis-Oldenlandia complex</taxon>
        <taxon>Oldenlandia</taxon>
    </lineage>
</organism>
<keyword evidence="1" id="KW-0732">Signal</keyword>
<proteinExistence type="predicted"/>
<evidence type="ECO:0000256" key="2">
    <source>
        <dbReference type="ARBA" id="ARBA00023157"/>
    </source>
</evidence>
<reference evidence="5" key="1">
    <citation type="submission" date="2023-03" db="EMBL/GenBank/DDBJ databases">
        <authorList>
            <person name="Julca I."/>
        </authorList>
    </citation>
    <scope>NUCLEOTIDE SEQUENCE</scope>
</reference>
<dbReference type="InterPro" id="IPR000858">
    <property type="entry name" value="S_locus_glycoprot_dom"/>
</dbReference>
<protein>
    <submittedName>
        <fullName evidence="5">OLC1v1021811C1</fullName>
    </submittedName>
</protein>
<keyword evidence="2" id="KW-1015">Disulfide bond</keyword>
<gene>
    <name evidence="5" type="ORF">OLC1_LOCUS439</name>
</gene>